<accession>A6J436</accession>
<evidence type="ECO:0000313" key="2">
    <source>
        <dbReference type="Proteomes" id="UP000234681"/>
    </source>
</evidence>
<proteinExistence type="predicted"/>
<name>A6J436_RAT</name>
<gene>
    <name evidence="1" type="ORF">rCG_57821</name>
</gene>
<dbReference type="EMBL" id="CH473975">
    <property type="protein sequence ID" value="EDL95359.1"/>
    <property type="molecule type" value="Genomic_DNA"/>
</dbReference>
<protein>
    <submittedName>
        <fullName evidence="1">RCG57821</fullName>
    </submittedName>
</protein>
<organism evidence="1 2">
    <name type="scientific">Rattus norvegicus</name>
    <name type="common">Rat</name>
    <dbReference type="NCBI Taxonomy" id="10116"/>
    <lineage>
        <taxon>Eukaryota</taxon>
        <taxon>Metazoa</taxon>
        <taxon>Chordata</taxon>
        <taxon>Craniata</taxon>
        <taxon>Vertebrata</taxon>
        <taxon>Euteleostomi</taxon>
        <taxon>Mammalia</taxon>
        <taxon>Eutheria</taxon>
        <taxon>Euarchontoglires</taxon>
        <taxon>Glires</taxon>
        <taxon>Rodentia</taxon>
        <taxon>Myomorpha</taxon>
        <taxon>Muroidea</taxon>
        <taxon>Muridae</taxon>
        <taxon>Murinae</taxon>
        <taxon>Rattus</taxon>
    </lineage>
</organism>
<dbReference type="AlphaFoldDB" id="A6J436"/>
<dbReference type="Proteomes" id="UP000234681">
    <property type="component" value="Chromosome 8"/>
</dbReference>
<sequence>MTCCLGRKRKSPHLLKSRLLSHFRGSDSENLPARVSGFLFMVSSASHVVSHHDTICPEVLQPSVLPLVLLPCRLCF</sequence>
<evidence type="ECO:0000313" key="1">
    <source>
        <dbReference type="EMBL" id="EDL95359.1"/>
    </source>
</evidence>
<reference evidence="2" key="1">
    <citation type="submission" date="2005-09" db="EMBL/GenBank/DDBJ databases">
        <authorList>
            <person name="Mural R.J."/>
            <person name="Li P.W."/>
            <person name="Adams M.D."/>
            <person name="Amanatides P.G."/>
            <person name="Baden-Tillson H."/>
            <person name="Barnstead M."/>
            <person name="Chin S.H."/>
            <person name="Dew I."/>
            <person name="Evans C.A."/>
            <person name="Ferriera S."/>
            <person name="Flanigan M."/>
            <person name="Fosler C."/>
            <person name="Glodek A."/>
            <person name="Gu Z."/>
            <person name="Holt R.A."/>
            <person name="Jennings D."/>
            <person name="Kraft C.L."/>
            <person name="Lu F."/>
            <person name="Nguyen T."/>
            <person name="Nusskern D.R."/>
            <person name="Pfannkoch C.M."/>
            <person name="Sitter C."/>
            <person name="Sutton G.G."/>
            <person name="Venter J.C."/>
            <person name="Wang Z."/>
            <person name="Woodage T."/>
            <person name="Zheng X.H."/>
            <person name="Zhong F."/>
        </authorList>
    </citation>
    <scope>NUCLEOTIDE SEQUENCE [LARGE SCALE GENOMIC DNA]</scope>
    <source>
        <strain>BN</strain>
        <strain evidence="2">Sprague-Dawley</strain>
    </source>
</reference>